<evidence type="ECO:0000313" key="1">
    <source>
        <dbReference type="EMBL" id="EHM52716.1"/>
    </source>
</evidence>
<reference evidence="1 2" key="1">
    <citation type="submission" date="2011-08" db="EMBL/GenBank/DDBJ databases">
        <authorList>
            <person name="Weinstock G."/>
            <person name="Sodergren E."/>
            <person name="Clifton S."/>
            <person name="Fulton L."/>
            <person name="Fulton B."/>
            <person name="Courtney L."/>
            <person name="Fronick C."/>
            <person name="Harrison M."/>
            <person name="Strong C."/>
            <person name="Farmer C."/>
            <person name="Delahaunty K."/>
            <person name="Markovic C."/>
            <person name="Hall O."/>
            <person name="Minx P."/>
            <person name="Tomlinson C."/>
            <person name="Mitreva M."/>
            <person name="Hou S."/>
            <person name="Chen J."/>
            <person name="Wollam A."/>
            <person name="Pepin K.H."/>
            <person name="Johnson M."/>
            <person name="Bhonagiri V."/>
            <person name="Zhang X."/>
            <person name="Suruliraj S."/>
            <person name="Warren W."/>
            <person name="Chinwalla A."/>
            <person name="Mardis E.R."/>
            <person name="Wilson R.K."/>
        </authorList>
    </citation>
    <scope>NUCLEOTIDE SEQUENCE [LARGE SCALE GENOMIC DNA]</scope>
    <source>
        <strain evidence="1 2">ATCC 29863</strain>
    </source>
</reference>
<proteinExistence type="predicted"/>
<dbReference type="Proteomes" id="UP000004459">
    <property type="component" value="Unassembled WGS sequence"/>
</dbReference>
<gene>
    <name evidence="1" type="ORF">HMPREF0372_01378</name>
</gene>
<accession>G9YPE0</accession>
<evidence type="ECO:0000313" key="2">
    <source>
        <dbReference type="Proteomes" id="UP000004459"/>
    </source>
</evidence>
<name>G9YPE0_FLAPL</name>
<organism evidence="1 2">
    <name type="scientific">Flavonifractor plautii ATCC 29863</name>
    <dbReference type="NCBI Taxonomy" id="411475"/>
    <lineage>
        <taxon>Bacteria</taxon>
        <taxon>Bacillati</taxon>
        <taxon>Bacillota</taxon>
        <taxon>Clostridia</taxon>
        <taxon>Eubacteriales</taxon>
        <taxon>Oscillospiraceae</taxon>
        <taxon>Flavonifractor</taxon>
    </lineage>
</organism>
<protein>
    <submittedName>
        <fullName evidence="1">Uncharacterized protein</fullName>
    </submittedName>
</protein>
<dbReference type="AlphaFoldDB" id="G9YPE0"/>
<dbReference type="EMBL" id="AGCK01000098">
    <property type="protein sequence ID" value="EHM52716.1"/>
    <property type="molecule type" value="Genomic_DNA"/>
</dbReference>
<dbReference type="HOGENOM" id="CLU_2806179_0_0_9"/>
<sequence>MRLENDWSWEDAQITLSLFGVRPAARGPSLCCTPAEGLCCALPLMVPIFRDMGAEDESFCAHILYLR</sequence>
<comment type="caution">
    <text evidence="1">The sequence shown here is derived from an EMBL/GenBank/DDBJ whole genome shotgun (WGS) entry which is preliminary data.</text>
</comment>